<evidence type="ECO:0000313" key="3">
    <source>
        <dbReference type="Proteomes" id="UP001169069"/>
    </source>
</evidence>
<comment type="caution">
    <text evidence="2">The sequence shown here is derived from an EMBL/GenBank/DDBJ whole genome shotgun (WGS) entry which is preliminary data.</text>
</comment>
<name>A0ABT7QWF1_9BACT</name>
<feature type="domain" description="PAS" evidence="1">
    <location>
        <begin position="34"/>
        <end position="85"/>
    </location>
</feature>
<gene>
    <name evidence="2" type="ORF">PGH07_01580</name>
</gene>
<dbReference type="NCBIfam" id="TIGR00229">
    <property type="entry name" value="sensory_box"/>
    <property type="match status" value="1"/>
</dbReference>
<dbReference type="InterPro" id="IPR013655">
    <property type="entry name" value="PAS_fold_3"/>
</dbReference>
<dbReference type="RefSeq" id="WP_289412140.1">
    <property type="nucleotide sequence ID" value="NZ_JAQIBD010000001.1"/>
</dbReference>
<proteinExistence type="predicted"/>
<keyword evidence="3" id="KW-1185">Reference proteome</keyword>
<reference evidence="2" key="1">
    <citation type="submission" date="2023-01" db="EMBL/GenBank/DDBJ databases">
        <title>Sulfurovum sp. zt1-1 genome assembly.</title>
        <authorList>
            <person name="Wang J."/>
        </authorList>
    </citation>
    <scope>NUCLEOTIDE SEQUENCE</scope>
    <source>
        <strain evidence="2">Zt1-1</strain>
    </source>
</reference>
<dbReference type="EMBL" id="JAQIBD010000001">
    <property type="protein sequence ID" value="MDM5270864.1"/>
    <property type="molecule type" value="Genomic_DNA"/>
</dbReference>
<sequence>MSMLNPDLSTSLRPNPTNKEIKLSTNDMLVSKTDQKGVIIYGNNKFVEISGYKENELIGSPHSILRHPDMPKAIFYLMWQSIKSGHNIMAVVKNMAKNGDHYWVTTDFDIQRDREGKIRNYIAYRQAAPKNVIKEIEPLYQKMLEIENTHGMDASIEYLEAYLEEKGKGYNQYIEDLAKPKGITGALFEKMKKLFA</sequence>
<dbReference type="Pfam" id="PF08447">
    <property type="entry name" value="PAS_3"/>
    <property type="match status" value="1"/>
</dbReference>
<protein>
    <submittedName>
        <fullName evidence="2">PAS domain-containing protein</fullName>
    </submittedName>
</protein>
<evidence type="ECO:0000313" key="2">
    <source>
        <dbReference type="EMBL" id="MDM5270864.1"/>
    </source>
</evidence>
<dbReference type="InterPro" id="IPR035965">
    <property type="entry name" value="PAS-like_dom_sf"/>
</dbReference>
<dbReference type="PROSITE" id="PS50112">
    <property type="entry name" value="PAS"/>
    <property type="match status" value="1"/>
</dbReference>
<dbReference type="InterPro" id="IPR000014">
    <property type="entry name" value="PAS"/>
</dbReference>
<dbReference type="Proteomes" id="UP001169069">
    <property type="component" value="Unassembled WGS sequence"/>
</dbReference>
<accession>A0ABT7QWF1</accession>
<organism evidence="2 3">
    <name type="scientific">Sulfurovum zhangzhouensis</name>
    <dbReference type="NCBI Taxonomy" id="3019067"/>
    <lineage>
        <taxon>Bacteria</taxon>
        <taxon>Pseudomonadati</taxon>
        <taxon>Campylobacterota</taxon>
        <taxon>Epsilonproteobacteria</taxon>
        <taxon>Campylobacterales</taxon>
        <taxon>Sulfurovaceae</taxon>
        <taxon>Sulfurovum</taxon>
    </lineage>
</organism>
<dbReference type="SUPFAM" id="SSF55785">
    <property type="entry name" value="PYP-like sensor domain (PAS domain)"/>
    <property type="match status" value="1"/>
</dbReference>
<dbReference type="CDD" id="cd00130">
    <property type="entry name" value="PAS"/>
    <property type="match status" value="1"/>
</dbReference>
<evidence type="ECO:0000259" key="1">
    <source>
        <dbReference type="PROSITE" id="PS50112"/>
    </source>
</evidence>
<dbReference type="Gene3D" id="3.30.450.20">
    <property type="entry name" value="PAS domain"/>
    <property type="match status" value="1"/>
</dbReference>